<accession>A0A9Q0S6W9</accession>
<dbReference type="PANTHER" id="PTHR46165:SF2">
    <property type="entry name" value="SET AND MYND DOMAIN-CONTAINING PROTEIN 4"/>
    <property type="match status" value="1"/>
</dbReference>
<dbReference type="PANTHER" id="PTHR46165">
    <property type="entry name" value="SET AND MYND DOMAIN-CONTAINING PROTEIN 4"/>
    <property type="match status" value="1"/>
</dbReference>
<evidence type="ECO:0000256" key="2">
    <source>
        <dbReference type="ARBA" id="ARBA00022679"/>
    </source>
</evidence>
<keyword evidence="4" id="KW-0479">Metal-binding</keyword>
<sequence>MEFKRTLIDCIDTLVKKHDFQRIDQPIRNEFIFEYLCSHLSTKNVPLFDNYGKNILISKVALEIGNSVSIGSNYDMDHCIEMYTKSIAYAPNHSLELPVCYTQRSSVLYDAKLVSDALADINRALSLNSASMFKSRLYARKALYLITLNASKDEIMNAWFNAESLLSEIGEDDKHIVMEELEMEESNSLVPELSDAVELRYNRKYGRHIVAKRDIAPGETIAIAKPYAKIVYLNMRYKVCWQCGKQTFAGLPCKKCVEVIFCSELCRQQAIVEHHDIECPLLEVMKDYEMENCFFMSLRLVIKAFKEAQNSIEILWENITKIDEDCDHLAKGFIGNVHASNRFESVYSLQSNFNEWLPHQARILADCFLIAYYLGTMTNFFGHEIKGGFDAFQDDEEFLFIVNLLQMNVCLSNTNSSEFACDYKGERIGMFQMIVPALAFFNHSCDLMVIRNPQQDSSVFMTSLVPIQQGEQVFDNYGHHFVTSSKQNRMQELKRKFHFTCYCTPCRQNYEMDSFSSRCSTSKFASVEYALRHICDKLTSTKEIDPGCFSLKRILNHPPANVRLDIDILIKTIYYCWKEFPPFAEEVLKAIRCLEICIRLSELPFITINEPTTLKFSNHCKCKRRT</sequence>
<dbReference type="SUPFAM" id="SSF82199">
    <property type="entry name" value="SET domain"/>
    <property type="match status" value="1"/>
</dbReference>
<dbReference type="GO" id="GO:0042826">
    <property type="term" value="F:histone deacetylase binding"/>
    <property type="evidence" value="ECO:0007669"/>
    <property type="project" value="TreeGrafter"/>
</dbReference>
<evidence type="ECO:0000259" key="8">
    <source>
        <dbReference type="PROSITE" id="PS50280"/>
    </source>
</evidence>
<dbReference type="GO" id="GO:0008170">
    <property type="term" value="F:N-methyltransferase activity"/>
    <property type="evidence" value="ECO:0007669"/>
    <property type="project" value="UniProtKB-ARBA"/>
</dbReference>
<organism evidence="10 11">
    <name type="scientific">Pseudolycoriella hygida</name>
    <dbReference type="NCBI Taxonomy" id="35572"/>
    <lineage>
        <taxon>Eukaryota</taxon>
        <taxon>Metazoa</taxon>
        <taxon>Ecdysozoa</taxon>
        <taxon>Arthropoda</taxon>
        <taxon>Hexapoda</taxon>
        <taxon>Insecta</taxon>
        <taxon>Pterygota</taxon>
        <taxon>Neoptera</taxon>
        <taxon>Endopterygota</taxon>
        <taxon>Diptera</taxon>
        <taxon>Nematocera</taxon>
        <taxon>Sciaroidea</taxon>
        <taxon>Sciaridae</taxon>
        <taxon>Pseudolycoriella</taxon>
    </lineage>
</organism>
<keyword evidence="11" id="KW-1185">Reference proteome</keyword>
<dbReference type="InterPro" id="IPR052097">
    <property type="entry name" value="SET-MYND_domain_protein"/>
</dbReference>
<name>A0A9Q0S6W9_9DIPT</name>
<dbReference type="Gene3D" id="1.25.40.10">
    <property type="entry name" value="Tetratricopeptide repeat domain"/>
    <property type="match status" value="1"/>
</dbReference>
<evidence type="ECO:0000256" key="3">
    <source>
        <dbReference type="ARBA" id="ARBA00022691"/>
    </source>
</evidence>
<evidence type="ECO:0000256" key="6">
    <source>
        <dbReference type="ARBA" id="ARBA00022833"/>
    </source>
</evidence>
<evidence type="ECO:0000256" key="7">
    <source>
        <dbReference type="PROSITE-ProRule" id="PRU00134"/>
    </source>
</evidence>
<dbReference type="GO" id="GO:0008276">
    <property type="term" value="F:protein methyltransferase activity"/>
    <property type="evidence" value="ECO:0007669"/>
    <property type="project" value="UniProtKB-ARBA"/>
</dbReference>
<dbReference type="PROSITE" id="PS01360">
    <property type="entry name" value="ZF_MYND_1"/>
    <property type="match status" value="1"/>
</dbReference>
<dbReference type="AlphaFoldDB" id="A0A9Q0S6W9"/>
<reference evidence="10" key="1">
    <citation type="submission" date="2022-07" db="EMBL/GenBank/DDBJ databases">
        <authorList>
            <person name="Trinca V."/>
            <person name="Uliana J.V.C."/>
            <person name="Torres T.T."/>
            <person name="Ward R.J."/>
            <person name="Monesi N."/>
        </authorList>
    </citation>
    <scope>NUCLEOTIDE SEQUENCE</scope>
    <source>
        <strain evidence="10">HSMRA1968</strain>
        <tissue evidence="10">Whole embryos</tissue>
    </source>
</reference>
<dbReference type="PROSITE" id="PS50865">
    <property type="entry name" value="ZF_MYND_2"/>
    <property type="match status" value="1"/>
</dbReference>
<keyword evidence="1" id="KW-0489">Methyltransferase</keyword>
<feature type="domain" description="MYND-type" evidence="9">
    <location>
        <begin position="240"/>
        <end position="279"/>
    </location>
</feature>
<evidence type="ECO:0000256" key="5">
    <source>
        <dbReference type="ARBA" id="ARBA00022771"/>
    </source>
</evidence>
<evidence type="ECO:0000256" key="4">
    <source>
        <dbReference type="ARBA" id="ARBA00022723"/>
    </source>
</evidence>
<protein>
    <submittedName>
        <fullName evidence="10">SET and MYND domain-containing protein</fullName>
    </submittedName>
</protein>
<dbReference type="GO" id="GO:0008757">
    <property type="term" value="F:S-adenosylmethionine-dependent methyltransferase activity"/>
    <property type="evidence" value="ECO:0007669"/>
    <property type="project" value="UniProtKB-ARBA"/>
</dbReference>
<dbReference type="SUPFAM" id="SSF144232">
    <property type="entry name" value="HIT/MYND zinc finger-like"/>
    <property type="match status" value="1"/>
</dbReference>
<dbReference type="InterPro" id="IPR046341">
    <property type="entry name" value="SET_dom_sf"/>
</dbReference>
<keyword evidence="5 7" id="KW-0863">Zinc-finger</keyword>
<gene>
    <name evidence="10" type="ORF">Bhyg_00786</name>
</gene>
<dbReference type="InterPro" id="IPR011990">
    <property type="entry name" value="TPR-like_helical_dom_sf"/>
</dbReference>
<keyword evidence="6" id="KW-0862">Zinc</keyword>
<dbReference type="InterPro" id="IPR002893">
    <property type="entry name" value="Znf_MYND"/>
</dbReference>
<dbReference type="Gene3D" id="2.170.270.10">
    <property type="entry name" value="SET domain"/>
    <property type="match status" value="1"/>
</dbReference>
<feature type="domain" description="SET" evidence="8">
    <location>
        <begin position="195"/>
        <end position="478"/>
    </location>
</feature>
<dbReference type="GO" id="GO:0005634">
    <property type="term" value="C:nucleus"/>
    <property type="evidence" value="ECO:0007669"/>
    <property type="project" value="TreeGrafter"/>
</dbReference>
<dbReference type="OrthoDB" id="7770870at2759"/>
<dbReference type="Pfam" id="PF00856">
    <property type="entry name" value="SET"/>
    <property type="match status" value="1"/>
</dbReference>
<keyword evidence="2" id="KW-0808">Transferase</keyword>
<dbReference type="PROSITE" id="PS50280">
    <property type="entry name" value="SET"/>
    <property type="match status" value="1"/>
</dbReference>
<evidence type="ECO:0000313" key="10">
    <source>
        <dbReference type="EMBL" id="KAJ6645580.1"/>
    </source>
</evidence>
<evidence type="ECO:0000256" key="1">
    <source>
        <dbReference type="ARBA" id="ARBA00022603"/>
    </source>
</evidence>
<dbReference type="SUPFAM" id="SSF48452">
    <property type="entry name" value="TPR-like"/>
    <property type="match status" value="1"/>
</dbReference>
<keyword evidence="3" id="KW-0949">S-adenosyl-L-methionine</keyword>
<dbReference type="Gene3D" id="1.10.220.160">
    <property type="match status" value="1"/>
</dbReference>
<evidence type="ECO:0000313" key="11">
    <source>
        <dbReference type="Proteomes" id="UP001151699"/>
    </source>
</evidence>
<dbReference type="GO" id="GO:0008270">
    <property type="term" value="F:zinc ion binding"/>
    <property type="evidence" value="ECO:0007669"/>
    <property type="project" value="UniProtKB-KW"/>
</dbReference>
<evidence type="ECO:0000259" key="9">
    <source>
        <dbReference type="PROSITE" id="PS50865"/>
    </source>
</evidence>
<comment type="caution">
    <text evidence="10">The sequence shown here is derived from an EMBL/GenBank/DDBJ whole genome shotgun (WGS) entry which is preliminary data.</text>
</comment>
<dbReference type="GO" id="GO:0032259">
    <property type="term" value="P:methylation"/>
    <property type="evidence" value="ECO:0007669"/>
    <property type="project" value="UniProtKB-KW"/>
</dbReference>
<dbReference type="GO" id="GO:0005737">
    <property type="term" value="C:cytoplasm"/>
    <property type="evidence" value="ECO:0007669"/>
    <property type="project" value="TreeGrafter"/>
</dbReference>
<dbReference type="EMBL" id="WJQU01000001">
    <property type="protein sequence ID" value="KAJ6645580.1"/>
    <property type="molecule type" value="Genomic_DNA"/>
</dbReference>
<dbReference type="InterPro" id="IPR001214">
    <property type="entry name" value="SET_dom"/>
</dbReference>
<proteinExistence type="predicted"/>
<dbReference type="Proteomes" id="UP001151699">
    <property type="component" value="Chromosome A"/>
</dbReference>
<dbReference type="Gene3D" id="6.10.140.2220">
    <property type="match status" value="1"/>
</dbReference>